<dbReference type="AlphaFoldDB" id="A0A2N0SYF3"/>
<evidence type="ECO:0000313" key="2">
    <source>
        <dbReference type="EMBL" id="PKC86779.1"/>
    </source>
</evidence>
<reference evidence="1 8" key="3">
    <citation type="journal article" date="2019" name="Nat. Med.">
        <title>A library of human gut bacterial isolates paired with longitudinal multiomics data enables mechanistic microbiome research.</title>
        <authorList>
            <person name="Poyet M."/>
            <person name="Groussin M."/>
            <person name="Gibbons S.M."/>
            <person name="Avila-Pacheco J."/>
            <person name="Jiang X."/>
            <person name="Kearney S.M."/>
            <person name="Perrotta A.R."/>
            <person name="Berdy B."/>
            <person name="Zhao S."/>
            <person name="Lieberman T.D."/>
            <person name="Swanson P.K."/>
            <person name="Smith M."/>
            <person name="Roesemann S."/>
            <person name="Alexander J.E."/>
            <person name="Rich S.A."/>
            <person name="Livny J."/>
            <person name="Vlamakis H."/>
            <person name="Clish C."/>
            <person name="Bullock K."/>
            <person name="Deik A."/>
            <person name="Scott J."/>
            <person name="Pierce K.A."/>
            <person name="Xavier R.J."/>
            <person name="Alm E.J."/>
        </authorList>
    </citation>
    <scope>NUCLEOTIDE SEQUENCE [LARGE SCALE GENOMIC DNA]</scope>
    <source>
        <strain evidence="1 8">BIOML-A136</strain>
    </source>
</reference>
<evidence type="ECO:0000313" key="1">
    <source>
        <dbReference type="EMBL" id="KAB7202483.1"/>
    </source>
</evidence>
<evidence type="ECO:0000313" key="4">
    <source>
        <dbReference type="EMBL" id="RGW63487.1"/>
    </source>
</evidence>
<evidence type="ECO:0000313" key="7">
    <source>
        <dbReference type="Proteomes" id="UP000265775"/>
    </source>
</evidence>
<proteinExistence type="predicted"/>
<sequence length="511" mass="56087">MVWTPATQPRDPLGRFRKTNLVPGEYTYTTRSGIVKKYYVNDMNQLADGSTILHMSAQGKVFSSFKTQNPIERIHIIGNSDMEQMAVAASGETTFGVINHSKAAPPDVFSLNRGHDFEPVSSNLPDGETAFGGHAAQISGRPDRKTYDTLNAQKAERANLAAFADLDNRVYSADPGDFAEAAVQARHYYEKEFGLSESQAREMPVYVYADKNGDVTVKPAYKPESVPMSELGMKPGDPVPEGFHVNGDNLVAMVPRRSPNTHGGSGSVRLRGRDLTRMTRAMQKDGLKSVDFTVSGGTKVSAKSGKPLQNALHFRADYMNPHSGDDITVWGSIEAKQYGTQPVKARREFTTNEEFQDYTRKVQAVRERAAAPYVDPQSPQAAAKLLRAKYGTNRFYSSDIQMRDGKEGVAFAINTPGGHARMLSNGNGVCIGKEPADAEGFASMFNNGKSPANRITADNVKVLSDGNFRVRKNGRESFYTPSMSTTRGTRSRNGKLYGYNEAGDFMELPNR</sequence>
<dbReference type="EMBL" id="QSAR01000012">
    <property type="protein sequence ID" value="RGW63487.1"/>
    <property type="molecule type" value="Genomic_DNA"/>
</dbReference>
<reference evidence="2 5" key="1">
    <citation type="submission" date="2017-12" db="EMBL/GenBank/DDBJ databases">
        <title>Bifidobacterium longum APC/DPC strains.</title>
        <authorList>
            <person name="Arboleya S."/>
        </authorList>
    </citation>
    <scope>NUCLEOTIDE SEQUENCE [LARGE SCALE GENOMIC DNA]</scope>
    <source>
        <strain evidence="2 5">APC1503</strain>
    </source>
</reference>
<evidence type="ECO:0000313" key="5">
    <source>
        <dbReference type="Proteomes" id="UP000232654"/>
    </source>
</evidence>
<dbReference type="Proteomes" id="UP000476628">
    <property type="component" value="Unassembled WGS sequence"/>
</dbReference>
<reference evidence="6 7" key="2">
    <citation type="submission" date="2018-08" db="EMBL/GenBank/DDBJ databases">
        <title>A genome reference for cultivated species of the human gut microbiota.</title>
        <authorList>
            <person name="Zou Y."/>
            <person name="Xue W."/>
            <person name="Luo G."/>
        </authorList>
    </citation>
    <scope>NUCLEOTIDE SEQUENCE [LARGE SCALE GENOMIC DNA]</scope>
    <source>
        <strain evidence="4 7">AF11-12</strain>
        <strain evidence="3 6">TF06-45A</strain>
    </source>
</reference>
<evidence type="ECO:0000313" key="8">
    <source>
        <dbReference type="Proteomes" id="UP000476628"/>
    </source>
</evidence>
<gene>
    <name evidence="2" type="ORF">APC1503_2134</name>
    <name evidence="4" type="ORF">DWV59_09475</name>
    <name evidence="3" type="ORF">DXC63_06775</name>
    <name evidence="1" type="ORF">GBC45_08950</name>
</gene>
<accession>A0A2N0SYF3</accession>
<protein>
    <submittedName>
        <fullName evidence="2">Uncharacterized protein</fullName>
    </submittedName>
</protein>
<dbReference type="RefSeq" id="WP_007055590.1">
    <property type="nucleotide sequence ID" value="NZ_CP065396.1"/>
</dbReference>
<dbReference type="EMBL" id="WDUB01000015">
    <property type="protein sequence ID" value="KAB7202483.1"/>
    <property type="molecule type" value="Genomic_DNA"/>
</dbReference>
<name>A0A2N0SYF3_BIFLN</name>
<dbReference type="Proteomes" id="UP000265775">
    <property type="component" value="Unassembled WGS sequence"/>
</dbReference>
<dbReference type="EMBL" id="QSRZ01000006">
    <property type="protein sequence ID" value="RGL48686.1"/>
    <property type="molecule type" value="Genomic_DNA"/>
</dbReference>
<dbReference type="EMBL" id="PJDT01000033">
    <property type="protein sequence ID" value="PKC86779.1"/>
    <property type="molecule type" value="Genomic_DNA"/>
</dbReference>
<organism evidence="2 5">
    <name type="scientific">Bifidobacterium longum</name>
    <dbReference type="NCBI Taxonomy" id="216816"/>
    <lineage>
        <taxon>Bacteria</taxon>
        <taxon>Bacillati</taxon>
        <taxon>Actinomycetota</taxon>
        <taxon>Actinomycetes</taxon>
        <taxon>Bifidobacteriales</taxon>
        <taxon>Bifidobacteriaceae</taxon>
        <taxon>Bifidobacterium</taxon>
    </lineage>
</organism>
<dbReference type="Proteomes" id="UP000232654">
    <property type="component" value="Unassembled WGS sequence"/>
</dbReference>
<evidence type="ECO:0000313" key="3">
    <source>
        <dbReference type="EMBL" id="RGL48686.1"/>
    </source>
</evidence>
<dbReference type="Proteomes" id="UP000261288">
    <property type="component" value="Unassembled WGS sequence"/>
</dbReference>
<evidence type="ECO:0000313" key="6">
    <source>
        <dbReference type="Proteomes" id="UP000261288"/>
    </source>
</evidence>
<comment type="caution">
    <text evidence="2">The sequence shown here is derived from an EMBL/GenBank/DDBJ whole genome shotgun (WGS) entry which is preliminary data.</text>
</comment>